<keyword evidence="2 5" id="KW-0812">Transmembrane</keyword>
<sequence>MILYLALAVISLVCLALQFEPASSYAVWNIYAIHDGQWWRIVTGNLTHTNYAHLAMDLAGLWIICFLFQPKTKSFVLVFFYLSIVVGVSLLFTNITTYLGLSGILHGLFAYYALMEALSGRRSSWLLVAGVVGKVVWEHIFGPSTTTSEWIHASIAIQAHLAGTLGGLALAGLCHRYHAVNKAIG</sequence>
<evidence type="ECO:0000256" key="4">
    <source>
        <dbReference type="ARBA" id="ARBA00023136"/>
    </source>
</evidence>
<keyword evidence="8" id="KW-1185">Reference proteome</keyword>
<dbReference type="InterPro" id="IPR022764">
    <property type="entry name" value="Peptidase_S54_rhomboid_dom"/>
</dbReference>
<evidence type="ECO:0000313" key="7">
    <source>
        <dbReference type="EMBL" id="CAH0539305.1"/>
    </source>
</evidence>
<evidence type="ECO:0000259" key="6">
    <source>
        <dbReference type="Pfam" id="PF01694"/>
    </source>
</evidence>
<organism evidence="7 8">
    <name type="scientific">Vibrio marisflavi CECT 7928</name>
    <dbReference type="NCBI Taxonomy" id="634439"/>
    <lineage>
        <taxon>Bacteria</taxon>
        <taxon>Pseudomonadati</taxon>
        <taxon>Pseudomonadota</taxon>
        <taxon>Gammaproteobacteria</taxon>
        <taxon>Vibrionales</taxon>
        <taxon>Vibrionaceae</taxon>
        <taxon>Vibrio</taxon>
    </lineage>
</organism>
<dbReference type="NCBIfam" id="TIGR03902">
    <property type="entry name" value="rhom_GG_sort"/>
    <property type="match status" value="1"/>
</dbReference>
<accession>A0ABN8E592</accession>
<keyword evidence="3 5" id="KW-1133">Transmembrane helix</keyword>
<dbReference type="Gene3D" id="1.20.1540.10">
    <property type="entry name" value="Rhomboid-like"/>
    <property type="match status" value="1"/>
</dbReference>
<evidence type="ECO:0000256" key="5">
    <source>
        <dbReference type="SAM" id="Phobius"/>
    </source>
</evidence>
<comment type="subcellular location">
    <subcellularLocation>
        <location evidence="1">Membrane</location>
        <topology evidence="1">Multi-pass membrane protein</topology>
    </subcellularLocation>
</comment>
<evidence type="ECO:0000256" key="3">
    <source>
        <dbReference type="ARBA" id="ARBA00022989"/>
    </source>
</evidence>
<dbReference type="InterPro" id="IPR035952">
    <property type="entry name" value="Rhomboid-like_sf"/>
</dbReference>
<feature type="transmembrane region" description="Helical" evidence="5">
    <location>
        <begin position="50"/>
        <end position="68"/>
    </location>
</feature>
<name>A0ABN8E592_9VIBR</name>
<evidence type="ECO:0000313" key="8">
    <source>
        <dbReference type="Proteomes" id="UP000838748"/>
    </source>
</evidence>
<keyword evidence="4 5" id="KW-0472">Membrane</keyword>
<dbReference type="Proteomes" id="UP000838748">
    <property type="component" value="Unassembled WGS sequence"/>
</dbReference>
<reference evidence="7" key="1">
    <citation type="submission" date="2021-11" db="EMBL/GenBank/DDBJ databases">
        <authorList>
            <person name="Rodrigo-Torres L."/>
            <person name="Arahal R. D."/>
            <person name="Lucena T."/>
        </authorList>
    </citation>
    <scope>NUCLEOTIDE SEQUENCE</scope>
    <source>
        <strain evidence="7">CECT 7928</strain>
    </source>
</reference>
<dbReference type="SUPFAM" id="SSF144091">
    <property type="entry name" value="Rhomboid-like"/>
    <property type="match status" value="1"/>
</dbReference>
<feature type="transmembrane region" description="Helical" evidence="5">
    <location>
        <begin position="75"/>
        <end position="92"/>
    </location>
</feature>
<dbReference type="RefSeq" id="WP_237361362.1">
    <property type="nucleotide sequence ID" value="NZ_CAKLDM010000002.1"/>
</dbReference>
<dbReference type="InterPro" id="IPR023826">
    <property type="entry name" value="Rhom-like_SP_proteobac"/>
</dbReference>
<dbReference type="EMBL" id="CAKLDM010000002">
    <property type="protein sequence ID" value="CAH0539305.1"/>
    <property type="molecule type" value="Genomic_DNA"/>
</dbReference>
<feature type="domain" description="Peptidase S54 rhomboid" evidence="6">
    <location>
        <begin position="36"/>
        <end position="176"/>
    </location>
</feature>
<evidence type="ECO:0000256" key="1">
    <source>
        <dbReference type="ARBA" id="ARBA00004141"/>
    </source>
</evidence>
<gene>
    <name evidence="7" type="ORF">VMF7928_02049</name>
</gene>
<protein>
    <recommendedName>
        <fullName evidence="6">Peptidase S54 rhomboid domain-containing protein</fullName>
    </recommendedName>
</protein>
<comment type="caution">
    <text evidence="7">The sequence shown here is derived from an EMBL/GenBank/DDBJ whole genome shotgun (WGS) entry which is preliminary data.</text>
</comment>
<dbReference type="Pfam" id="PF01694">
    <property type="entry name" value="Rhomboid"/>
    <property type="match status" value="1"/>
</dbReference>
<proteinExistence type="predicted"/>
<evidence type="ECO:0000256" key="2">
    <source>
        <dbReference type="ARBA" id="ARBA00022692"/>
    </source>
</evidence>